<keyword evidence="2" id="KW-0678">Repressor</keyword>
<dbReference type="Pfam" id="PF06333">
    <property type="entry name" value="Med13_C"/>
    <property type="match status" value="1"/>
</dbReference>
<feature type="compositionally biased region" description="Polar residues" evidence="13">
    <location>
        <begin position="148"/>
        <end position="162"/>
    </location>
</feature>
<keyword evidence="8" id="KW-0804">Transcription</keyword>
<feature type="compositionally biased region" description="Polar residues" evidence="13">
    <location>
        <begin position="1364"/>
        <end position="1384"/>
    </location>
</feature>
<comment type="function">
    <text evidence="10">Component of the SRB8-11 complex. The SRB8-11 complex is a regulatory module of the Mediator complex which is itself involved in regulation of basal and activated RNA polymerase II-dependent transcription. The SRB8-11 complex may be involved in the transcriptional repression of a subset of genes regulated by Mediator. It may inhibit the association of the Mediator complex with RNA polymerase II to form the holoenzyme complex.</text>
</comment>
<evidence type="ECO:0000256" key="13">
    <source>
        <dbReference type="SAM" id="MobiDB-lite"/>
    </source>
</evidence>
<dbReference type="SUPFAM" id="SSF53167">
    <property type="entry name" value="Purine and uridine phosphorylases"/>
    <property type="match status" value="1"/>
</dbReference>
<dbReference type="InterPro" id="IPR000845">
    <property type="entry name" value="Nucleoside_phosphorylase_d"/>
</dbReference>
<evidence type="ECO:0000256" key="12">
    <source>
        <dbReference type="SAM" id="Coils"/>
    </source>
</evidence>
<dbReference type="UniPathway" id="UPA00904">
    <property type="reaction ID" value="UER00873"/>
</dbReference>
<feature type="domain" description="MID" evidence="17">
    <location>
        <begin position="1036"/>
        <end position="1203"/>
    </location>
</feature>
<keyword evidence="4 11" id="KW-0808">Transferase</keyword>
<evidence type="ECO:0000256" key="1">
    <source>
        <dbReference type="ARBA" id="ARBA00009354"/>
    </source>
</evidence>
<organism evidence="18 19">
    <name type="scientific">Cudoniella acicularis</name>
    <dbReference type="NCBI Taxonomy" id="354080"/>
    <lineage>
        <taxon>Eukaryota</taxon>
        <taxon>Fungi</taxon>
        <taxon>Dikarya</taxon>
        <taxon>Ascomycota</taxon>
        <taxon>Pezizomycotina</taxon>
        <taxon>Leotiomycetes</taxon>
        <taxon>Helotiales</taxon>
        <taxon>Tricladiaceae</taxon>
        <taxon>Cudoniella</taxon>
    </lineage>
</organism>
<keyword evidence="7" id="KW-0010">Activator</keyword>
<dbReference type="EC" id="2.4.2.28" evidence="11"/>
<dbReference type="GO" id="GO:0006166">
    <property type="term" value="P:purine ribonucleoside salvage"/>
    <property type="evidence" value="ECO:0007669"/>
    <property type="project" value="UniProtKB-KW"/>
</dbReference>
<dbReference type="OrthoDB" id="103819at2759"/>
<comment type="subunit">
    <text evidence="11">Homotrimer.</text>
</comment>
<feature type="site" description="Important for substrate specificity" evidence="11">
    <location>
        <position position="1755"/>
    </location>
</feature>
<accession>A0A8H4VZA2</accession>
<keyword evidence="6" id="KW-0805">Transcription regulation</keyword>
<evidence type="ECO:0000256" key="2">
    <source>
        <dbReference type="ARBA" id="ARBA00022491"/>
    </source>
</evidence>
<name>A0A8H4VZA2_9HELO</name>
<dbReference type="InterPro" id="IPR021643">
    <property type="entry name" value="Mediator_Med13_N"/>
</dbReference>
<keyword evidence="5 11" id="KW-0660">Purine salvage</keyword>
<feature type="region of interest" description="Disordered" evidence="13">
    <location>
        <begin position="1364"/>
        <end position="1407"/>
    </location>
</feature>
<dbReference type="PANTHER" id="PTHR42679:SF2">
    <property type="entry name" value="S-METHYL-5'-THIOADENOSINE PHOSPHORYLASE"/>
    <property type="match status" value="1"/>
</dbReference>
<comment type="pathway">
    <text evidence="11">Amino-acid biosynthesis; L-methionine biosynthesis via salvage pathway; S-methyl-5-thio-alpha-D-ribose 1-phosphate from S-methyl-5'-thioadenosine (phosphorylase route): step 1/1.</text>
</comment>
<dbReference type="InterPro" id="IPR041285">
    <property type="entry name" value="MID_MedPIWI"/>
</dbReference>
<dbReference type="FunFam" id="3.40.50.1580:FF:000008">
    <property type="entry name" value="S-methyl-5'-thioadenosine phosphorylase"/>
    <property type="match status" value="1"/>
</dbReference>
<dbReference type="Pfam" id="PF18296">
    <property type="entry name" value="MID_MedPIWI"/>
    <property type="match status" value="1"/>
</dbReference>
<comment type="caution">
    <text evidence="18">The sequence shown here is derived from an EMBL/GenBank/DDBJ whole genome shotgun (WGS) entry which is preliminary data.</text>
</comment>
<evidence type="ECO:0000256" key="9">
    <source>
        <dbReference type="ARBA" id="ARBA00023242"/>
    </source>
</evidence>
<dbReference type="InterPro" id="IPR035994">
    <property type="entry name" value="Nucleoside_phosphorylase_sf"/>
</dbReference>
<evidence type="ECO:0000256" key="6">
    <source>
        <dbReference type="ARBA" id="ARBA00023015"/>
    </source>
</evidence>
<evidence type="ECO:0000259" key="16">
    <source>
        <dbReference type="Pfam" id="PF11597"/>
    </source>
</evidence>
<dbReference type="GO" id="GO:0006357">
    <property type="term" value="P:regulation of transcription by RNA polymerase II"/>
    <property type="evidence" value="ECO:0007669"/>
    <property type="project" value="InterPro"/>
</dbReference>
<evidence type="ECO:0000256" key="4">
    <source>
        <dbReference type="ARBA" id="ARBA00022679"/>
    </source>
</evidence>
<evidence type="ECO:0000256" key="7">
    <source>
        <dbReference type="ARBA" id="ARBA00023159"/>
    </source>
</evidence>
<comment type="catalytic activity">
    <reaction evidence="11">
        <text>S-methyl-5'-thioadenosine + phosphate = 5-(methylsulfanyl)-alpha-D-ribose 1-phosphate + adenine</text>
        <dbReference type="Rhea" id="RHEA:11852"/>
        <dbReference type="ChEBI" id="CHEBI:16708"/>
        <dbReference type="ChEBI" id="CHEBI:17509"/>
        <dbReference type="ChEBI" id="CHEBI:43474"/>
        <dbReference type="ChEBI" id="CHEBI:58533"/>
        <dbReference type="EC" id="2.4.2.28"/>
    </reaction>
</comment>
<evidence type="ECO:0000256" key="3">
    <source>
        <dbReference type="ARBA" id="ARBA00022676"/>
    </source>
</evidence>
<dbReference type="Pfam" id="PF11597">
    <property type="entry name" value="Med13_N"/>
    <property type="match status" value="1"/>
</dbReference>
<feature type="coiled-coil region" evidence="12">
    <location>
        <begin position="432"/>
        <end position="459"/>
    </location>
</feature>
<dbReference type="GO" id="GO:0017061">
    <property type="term" value="F:S-methyl-5-thioadenosine phosphorylase activity"/>
    <property type="evidence" value="ECO:0007669"/>
    <property type="project" value="UniProtKB-UniRule"/>
</dbReference>
<feature type="compositionally biased region" description="Low complexity" evidence="13">
    <location>
        <begin position="1385"/>
        <end position="1407"/>
    </location>
</feature>
<dbReference type="GO" id="GO:0016592">
    <property type="term" value="C:mediator complex"/>
    <property type="evidence" value="ECO:0007669"/>
    <property type="project" value="InterPro"/>
</dbReference>
<evidence type="ECO:0000259" key="17">
    <source>
        <dbReference type="Pfam" id="PF18296"/>
    </source>
</evidence>
<evidence type="ECO:0000313" key="19">
    <source>
        <dbReference type="Proteomes" id="UP000566819"/>
    </source>
</evidence>
<reference evidence="18 19" key="1">
    <citation type="submission" date="2020-03" db="EMBL/GenBank/DDBJ databases">
        <title>Draft Genome Sequence of Cudoniella acicularis.</title>
        <authorList>
            <person name="Buettner E."/>
            <person name="Kellner H."/>
        </authorList>
    </citation>
    <scope>NUCLEOTIDE SEQUENCE [LARGE SCALE GENOMIC DNA]</scope>
    <source>
        <strain evidence="18 19">DSM 108380</strain>
    </source>
</reference>
<evidence type="ECO:0000259" key="14">
    <source>
        <dbReference type="Pfam" id="PF01048"/>
    </source>
</evidence>
<feature type="region of interest" description="Disordered" evidence="13">
    <location>
        <begin position="148"/>
        <end position="170"/>
    </location>
</feature>
<feature type="binding site" evidence="11">
    <location>
        <position position="1773"/>
    </location>
    <ligand>
        <name>substrate</name>
    </ligand>
</feature>
<gene>
    <name evidence="18" type="ORF">G7Y89_g10373</name>
</gene>
<evidence type="ECO:0000259" key="15">
    <source>
        <dbReference type="Pfam" id="PF06333"/>
    </source>
</evidence>
<dbReference type="Pfam" id="PF01048">
    <property type="entry name" value="PNP_UDP_1"/>
    <property type="match status" value="1"/>
</dbReference>
<keyword evidence="12" id="KW-0175">Coiled coil</keyword>
<feature type="domain" description="Mediator complex subunit Med13 C-terminal" evidence="15">
    <location>
        <begin position="1212"/>
        <end position="1527"/>
    </location>
</feature>
<keyword evidence="19" id="KW-1185">Reference proteome</keyword>
<comment type="similarity">
    <text evidence="1">Belongs to the Mediator complex subunit 13 family.</text>
</comment>
<feature type="region of interest" description="Disordered" evidence="13">
    <location>
        <begin position="633"/>
        <end position="686"/>
    </location>
</feature>
<feature type="binding site" evidence="11">
    <location>
        <begin position="1671"/>
        <end position="1672"/>
    </location>
    <ligand>
        <name>phosphate</name>
        <dbReference type="ChEBI" id="CHEBI:43474"/>
    </ligand>
</feature>
<keyword evidence="3 11" id="KW-0328">Glycosyltransferase</keyword>
<evidence type="ECO:0000313" key="18">
    <source>
        <dbReference type="EMBL" id="KAF4627777.1"/>
    </source>
</evidence>
<dbReference type="CDD" id="cd09010">
    <property type="entry name" value="MTAP_SsMTAPII_like_MTIP"/>
    <property type="match status" value="1"/>
</dbReference>
<dbReference type="Gene3D" id="3.40.50.1580">
    <property type="entry name" value="Nucleoside phosphorylase domain"/>
    <property type="match status" value="1"/>
</dbReference>
<comment type="subcellular location">
    <subcellularLocation>
        <location evidence="11">Cytoplasm</location>
    </subcellularLocation>
    <subcellularLocation>
        <location evidence="11">Nucleus</location>
    </subcellularLocation>
</comment>
<evidence type="ECO:0000256" key="11">
    <source>
        <dbReference type="HAMAP-Rule" id="MF_03155"/>
    </source>
</evidence>
<feature type="binding site" evidence="11">
    <location>
        <position position="1596"/>
    </location>
    <ligand>
        <name>phosphate</name>
        <dbReference type="ChEBI" id="CHEBI:43474"/>
    </ligand>
</feature>
<keyword evidence="9 11" id="KW-0539">Nucleus</keyword>
<comment type="function">
    <text evidence="11">Catalyzes the reversible phosphorylation of S-methyl-5'-thioadenosine (MTA) to adenine and 5-methylthioribose-1-phosphate. Involved in the breakdown of MTA, a major by-product of polyamine biosynthesis. Responsible for the first step in the methionine salvage pathway after MTA has been generated from S-adenosylmethionine. Has broad substrate specificity with 6-aminopurine nucleosides as preferred substrates.</text>
</comment>
<dbReference type="PROSITE" id="PS01240">
    <property type="entry name" value="PNP_MTAP_2"/>
    <property type="match status" value="1"/>
</dbReference>
<feature type="region of interest" description="Disordered" evidence="13">
    <location>
        <begin position="975"/>
        <end position="1002"/>
    </location>
</feature>
<dbReference type="NCBIfam" id="TIGR01694">
    <property type="entry name" value="MTAP"/>
    <property type="match status" value="1"/>
</dbReference>
<evidence type="ECO:0000256" key="10">
    <source>
        <dbReference type="ARBA" id="ARBA00025661"/>
    </source>
</evidence>
<dbReference type="GO" id="GO:0019509">
    <property type="term" value="P:L-methionine salvage from methylthioadenosine"/>
    <property type="evidence" value="ECO:0007669"/>
    <property type="project" value="UniProtKB-UniRule"/>
</dbReference>
<feature type="binding site" evidence="11">
    <location>
        <begin position="1638"/>
        <end position="1639"/>
    </location>
    <ligand>
        <name>phosphate</name>
        <dbReference type="ChEBI" id="CHEBI:43474"/>
    </ligand>
</feature>
<feature type="site" description="Important for substrate specificity" evidence="11">
    <location>
        <position position="1809"/>
    </location>
</feature>
<dbReference type="InterPro" id="IPR018099">
    <property type="entry name" value="Purine_phosphorylase-2_CS"/>
</dbReference>
<dbReference type="InterPro" id="IPR010044">
    <property type="entry name" value="MTAP"/>
</dbReference>
<dbReference type="PANTHER" id="PTHR42679">
    <property type="entry name" value="S-METHYL-5'-THIOADENOSINE PHOSPHORYLASE"/>
    <property type="match status" value="1"/>
</dbReference>
<evidence type="ECO:0000256" key="8">
    <source>
        <dbReference type="ARBA" id="ARBA00023163"/>
    </source>
</evidence>
<dbReference type="HAMAP" id="MF_01963">
    <property type="entry name" value="MTAP"/>
    <property type="match status" value="1"/>
</dbReference>
<feature type="binding site" evidence="11">
    <location>
        <begin position="1797"/>
        <end position="1799"/>
    </location>
    <ligand>
        <name>substrate</name>
    </ligand>
</feature>
<feature type="domain" description="Nucleoside phosphorylase" evidence="14">
    <location>
        <begin position="1590"/>
        <end position="1831"/>
    </location>
</feature>
<dbReference type="GO" id="GO:0005829">
    <property type="term" value="C:cytosol"/>
    <property type="evidence" value="ECO:0007669"/>
    <property type="project" value="TreeGrafter"/>
</dbReference>
<feature type="compositionally biased region" description="Polar residues" evidence="13">
    <location>
        <begin position="671"/>
        <end position="680"/>
    </location>
</feature>
<proteinExistence type="inferred from homology"/>
<feature type="domain" description="Mediator complex subunit Med13 N-terminal" evidence="16">
    <location>
        <begin position="4"/>
        <end position="395"/>
    </location>
</feature>
<feature type="region of interest" description="Disordered" evidence="13">
    <location>
        <begin position="800"/>
        <end position="824"/>
    </location>
</feature>
<feature type="binding site" evidence="11">
    <location>
        <position position="1774"/>
    </location>
    <ligand>
        <name>phosphate</name>
        <dbReference type="ChEBI" id="CHEBI:43474"/>
    </ligand>
</feature>
<keyword evidence="11" id="KW-0963">Cytoplasm</keyword>
<dbReference type="Proteomes" id="UP000566819">
    <property type="component" value="Unassembled WGS sequence"/>
</dbReference>
<evidence type="ECO:0000256" key="5">
    <source>
        <dbReference type="ARBA" id="ARBA00022726"/>
    </source>
</evidence>
<protein>
    <recommendedName>
        <fullName evidence="11">S-methyl-5'-thioadenosine phosphorylase</fullName>
        <ecNumber evidence="11">2.4.2.28</ecNumber>
    </recommendedName>
    <alternativeName>
        <fullName evidence="11">5'-methylthioadenosine phosphorylase</fullName>
        <shortName evidence="11">MTA phosphorylase</shortName>
        <shortName evidence="11">MTAP</shortName>
        <shortName evidence="11">MTAPase</shortName>
    </alternativeName>
</protein>
<comment type="similarity">
    <text evidence="11">Belongs to the PNP/MTAP phosphorylase family. MTAP subfamily.</text>
</comment>
<dbReference type="GO" id="GO:0003712">
    <property type="term" value="F:transcription coregulator activity"/>
    <property type="evidence" value="ECO:0007669"/>
    <property type="project" value="InterPro"/>
</dbReference>
<dbReference type="EMBL" id="JAAMPI010000912">
    <property type="protein sequence ID" value="KAF4627777.1"/>
    <property type="molecule type" value="Genomic_DNA"/>
</dbReference>
<sequence length="1882" mass="205125">MDPGEYRTNVLSFNNFASINYEYLELQGASPNIARKHLQKVEAAWRQEGKLVQCDAIRDGLWLFRNNGVPNASTASPKDDYGYTMDTSVVETQGMRLVAKEKGIFEPASLVRNRQATLNAINAPSNNSSPSSSLENTFRNAQSFNTRTVQANTSQSSLQDPPTLSPGLKGPARLDEVWPSMKDVHESFISAVLGSIVYLLCRDEGFVPLNPRTLIMNCSKPSSPVGLAGNSLQAANSITLATLDISLTSLGTLVIKAHSDVATSLQSLVSPSGSVDLTTKLTPGTTLWLAPGGNTAKFYCAQGDRSLPEGPSTTQVQASASDPRLGNLNSATIKAWQSKCLEWLSSKGINTAAVESGGWLFVQVGNHSPYLNTEYQGIPILDGLSIVPWPIILCFQNSTSRSHGTSAWDQPSSGTRDPLAFAEGWFTGKDERASLLLKRQKERQKAEALSRQQADVEARALQSNIYSSAVLRRGSNAGAMYPTPPDAIHHPIGATPSFDGAASTPGLPTMFISQDTGVAAPVTSGVAETDMDLWGSAGKKERIPSNANFAENDNDAENIFVDIGGDIFGTDITDADFNFFDEPDNVQPEPKLDFQEPPNCNPIHESVSVPTAPGINGKVTILSSDVDTVMQNDNQRAESPVEKALQSSRMDVDQIERSSVPSKRVEKQEASPPTKSSGVKSNPPFDQRAIFERLIGDSRVDKSRSQPRRASLFDKVDFEKSLSLVDQKYGAHGQYKFSANKHSTKRIEASELPQTEYLAARKKAQTNEHDASIIARILVQEKIVEKPQSTEPMNFFIDSDSVSQVSEQDDTSHTTDDASSMPKMTLDRDWRGDIEQGDIITTSFDPMAIDYEPSTSTPQSATTSQMPLLDADPAVWSLTTYFTSPEPETQSSILSDLERIATAQILADQAISGTLQLPRISDNETPSCKNKTTATRGLIRSLTKAAKSYFADISACTMRSFLEIPGIPVLNQGLRLPPRPMNPRTANSLDPGRPNNPFSIPPPQLEVRRSDSKLSILPPAVKFWENLGLSPAKGGKDVLSVCVYPNIDGLSTSANTFLEQIKSTYESYKFGSHERAVSNDIVEGLLSFPYDSDRLNVLHHMTALQDTVARLSRTLSSLTVEEKNFVVYFVYPVDNAALLVHICSAFQHLFNLFRKALMDRKTKTSNELVLQLIPMDFIASFTFIPVPLPSEYARLAMEIYDRCIDFTSSSSSPAVMLEQPLPKSIDFKLNSNPSASLLQENTCLHIAYAQSIDDRWITAVWTDNRGTQQMTASYCLGRKNEPISMHFSEVANEIWETTLDFISTKKIHWRIMIARVGVMDPSEIDFWTGLASTESDALINLTLLTVQTDPSLRLLPPPITLTANGNQAQSVTPVSTPQAPNSIVSPDNNTSTPNPMNNTNAATPTAADAPLEPDSDARLLDLTDQSWGCILAHRLNNSNSLLEVNPALISGYLLKRTGSHISNPPSVIEVNIVHCEVAGNPRTFHEGLLREVLGIYRGLATLAKVRGVTCGNGEGAGDGRPWHIAAAEKAVKALYLLILKTLVILPLQLVQGLVIHLLSLLISSSLLFLSTSQSFAMASLPTTYAGPIHIAVIGGTGLQKLEGFTPIAVLSPTTPWGAPSSPITVLQHNNVPIAFLSRHGLYHQLAPHEVPSRANIAALRSLGVRTIIAFSAVGSLQEEIKPRDFVVPDQIIDRTKGVRPFTFFEKGVVGHVGFADPFDAKIAKVVSDCGHALAGEGVVMHDKGTIVCMEGPQFSTRAESNLYRSWGGSVINMSALPEAKLAREAEIVYQMICMATDYDCWHSTADVDVEMVMGHMDANSGNAKRLVGAVLDQLSKDEHNDMVRGKHWEGTVSGMLKFMTKKEGRGEEGVRNIEFLYPGVWD</sequence>
<dbReference type="InterPro" id="IPR009401">
    <property type="entry name" value="Med13_C"/>
</dbReference>